<dbReference type="SUPFAM" id="SSF48452">
    <property type="entry name" value="TPR-like"/>
    <property type="match status" value="1"/>
</dbReference>
<protein>
    <submittedName>
        <fullName evidence="1">Putative heat shock protein 70 (HSP70)-interacting protein</fullName>
    </submittedName>
</protein>
<keyword evidence="1" id="KW-0346">Stress response</keyword>
<reference evidence="1 2" key="1">
    <citation type="journal article" date="2020" name="Nat. Commun.">
        <title>Genome of Tripterygium wilfordii and identification of cytochrome P450 involved in triptolide biosynthesis.</title>
        <authorList>
            <person name="Tu L."/>
            <person name="Su P."/>
            <person name="Zhang Z."/>
            <person name="Gao L."/>
            <person name="Wang J."/>
            <person name="Hu T."/>
            <person name="Zhou J."/>
            <person name="Zhang Y."/>
            <person name="Zhao Y."/>
            <person name="Liu Y."/>
            <person name="Song Y."/>
            <person name="Tong Y."/>
            <person name="Lu Y."/>
            <person name="Yang J."/>
            <person name="Xu C."/>
            <person name="Jia M."/>
            <person name="Peters R.J."/>
            <person name="Huang L."/>
            <person name="Gao W."/>
        </authorList>
    </citation>
    <scope>NUCLEOTIDE SEQUENCE [LARGE SCALE GENOMIC DNA]</scope>
    <source>
        <strain evidence="2">cv. XIE 37</strain>
        <tissue evidence="1">Leaf</tissue>
    </source>
</reference>
<dbReference type="EMBL" id="JAAARO010000022">
    <property type="protein sequence ID" value="KAF5727607.1"/>
    <property type="molecule type" value="Genomic_DNA"/>
</dbReference>
<dbReference type="PANTHER" id="PTHR47337:SF1">
    <property type="entry name" value="TETRATRICOPEPTIDE REPEAT (TPR)-LIKE SUPERFAMILY PROTEIN"/>
    <property type="match status" value="1"/>
</dbReference>
<gene>
    <name evidence="1" type="ORF">HS088_TW22G01303</name>
</gene>
<accession>A0A7J7C170</accession>
<dbReference type="Gene3D" id="1.25.40.10">
    <property type="entry name" value="Tetratricopeptide repeat domain"/>
    <property type="match status" value="1"/>
</dbReference>
<dbReference type="PANTHER" id="PTHR47337">
    <property type="entry name" value="TETRATRICOPEPTIDE REPEAT (TPR)-LIKE SUPERFAMILY PROTEIN"/>
    <property type="match status" value="1"/>
</dbReference>
<sequence>MNFTGFRGLEALRLAPIDVDDMGRNLVATLYMNRASLFQKIGLLQECLRDCNRALQISPRYAKVNVEYDVA</sequence>
<proteinExistence type="predicted"/>
<dbReference type="InParanoid" id="A0A7J7C170"/>
<evidence type="ECO:0000313" key="2">
    <source>
        <dbReference type="Proteomes" id="UP000593562"/>
    </source>
</evidence>
<keyword evidence="2" id="KW-1185">Reference proteome</keyword>
<dbReference type="InterPro" id="IPR011990">
    <property type="entry name" value="TPR-like_helical_dom_sf"/>
</dbReference>
<dbReference type="InterPro" id="IPR019734">
    <property type="entry name" value="TPR_rpt"/>
</dbReference>
<comment type="caution">
    <text evidence="1">The sequence shown here is derived from an EMBL/GenBank/DDBJ whole genome shotgun (WGS) entry which is preliminary data.</text>
</comment>
<dbReference type="Proteomes" id="UP000593562">
    <property type="component" value="Unassembled WGS sequence"/>
</dbReference>
<evidence type="ECO:0000313" key="1">
    <source>
        <dbReference type="EMBL" id="KAF5727607.1"/>
    </source>
</evidence>
<organism evidence="1 2">
    <name type="scientific">Tripterygium wilfordii</name>
    <name type="common">Thunder God vine</name>
    <dbReference type="NCBI Taxonomy" id="458696"/>
    <lineage>
        <taxon>Eukaryota</taxon>
        <taxon>Viridiplantae</taxon>
        <taxon>Streptophyta</taxon>
        <taxon>Embryophyta</taxon>
        <taxon>Tracheophyta</taxon>
        <taxon>Spermatophyta</taxon>
        <taxon>Magnoliopsida</taxon>
        <taxon>eudicotyledons</taxon>
        <taxon>Gunneridae</taxon>
        <taxon>Pentapetalae</taxon>
        <taxon>rosids</taxon>
        <taxon>fabids</taxon>
        <taxon>Celastrales</taxon>
        <taxon>Celastraceae</taxon>
        <taxon>Tripterygium</taxon>
    </lineage>
</organism>
<dbReference type="AlphaFoldDB" id="A0A7J7C170"/>
<name>A0A7J7C170_TRIWF</name>
<dbReference type="SMART" id="SM00028">
    <property type="entry name" value="TPR"/>
    <property type="match status" value="1"/>
</dbReference>